<feature type="transmembrane region" description="Helical" evidence="1">
    <location>
        <begin position="114"/>
        <end position="132"/>
    </location>
</feature>
<name>A0ABS9W2D9_9PROT</name>
<dbReference type="EMBL" id="JALBUU010000004">
    <property type="protein sequence ID" value="MCI0753100.1"/>
    <property type="molecule type" value="Genomic_DNA"/>
</dbReference>
<keyword evidence="1" id="KW-0812">Transmembrane</keyword>
<dbReference type="Pfam" id="PF04654">
    <property type="entry name" value="DUF599"/>
    <property type="match status" value="1"/>
</dbReference>
<feature type="transmembrane region" description="Helical" evidence="1">
    <location>
        <begin position="181"/>
        <end position="206"/>
    </location>
</feature>
<keyword evidence="3" id="KW-1185">Reference proteome</keyword>
<feature type="transmembrane region" description="Helical" evidence="1">
    <location>
        <begin position="75"/>
        <end position="94"/>
    </location>
</feature>
<dbReference type="PANTHER" id="PTHR31881">
    <property type="match status" value="1"/>
</dbReference>
<accession>A0ABS9W2D9</accession>
<gene>
    <name evidence="2" type="ORF">MON41_04900</name>
</gene>
<comment type="caution">
    <text evidence="2">The sequence shown here is derived from an EMBL/GenBank/DDBJ whole genome shotgun (WGS) entry which is preliminary data.</text>
</comment>
<feature type="transmembrane region" description="Helical" evidence="1">
    <location>
        <begin position="6"/>
        <end position="26"/>
    </location>
</feature>
<keyword evidence="1" id="KW-1133">Transmembrane helix</keyword>
<evidence type="ECO:0000256" key="1">
    <source>
        <dbReference type="SAM" id="Phobius"/>
    </source>
</evidence>
<dbReference type="PANTHER" id="PTHR31881:SF6">
    <property type="entry name" value="OS09G0494600 PROTEIN"/>
    <property type="match status" value="1"/>
</dbReference>
<reference evidence="2 3" key="1">
    <citation type="submission" date="2022-03" db="EMBL/GenBank/DDBJ databases">
        <title>Complete genome analysis of Roseomonas KG 17.1 : a prolific producer of plant growth promoters.</title>
        <authorList>
            <person name="Saadouli I."/>
            <person name="Najjari A."/>
            <person name="Mosbah A."/>
            <person name="Ouzari H.I."/>
        </authorList>
    </citation>
    <scope>NUCLEOTIDE SEQUENCE [LARGE SCALE GENOMIC DNA]</scope>
    <source>
        <strain evidence="2 3">KG17-1</strain>
    </source>
</reference>
<evidence type="ECO:0000313" key="3">
    <source>
        <dbReference type="Proteomes" id="UP001201985"/>
    </source>
</evidence>
<dbReference type="Proteomes" id="UP001201985">
    <property type="component" value="Unassembled WGS sequence"/>
</dbReference>
<protein>
    <submittedName>
        <fullName evidence="2">DUF599 domain-containing protein</fullName>
    </submittedName>
</protein>
<dbReference type="InterPro" id="IPR006747">
    <property type="entry name" value="DUF599"/>
</dbReference>
<proteinExistence type="predicted"/>
<sequence length="236" mass="26165">MDLPLTALDWIALAIFSGCWMGYATIVDRVPSIRSRSVIAAMDEYRRRWMRTVPSRDNRIPDISIIGNLMTSTSFLANTSIFILGGLVAMLGAPDLGERIFGAVPFVQVPSDPAGWELRIFLLIFIFVRAFFELTWALRQFNYTSICVGGLGELPEALPQADIAAEVANRAARHFNTGLRAYYFGLAALAWILHPVALIASSLLVLRELHRREFHSVLRDALVAGTPEHDPAAPRA</sequence>
<organism evidence="2 3">
    <name type="scientific">Teichococcus vastitatis</name>
    <dbReference type="NCBI Taxonomy" id="2307076"/>
    <lineage>
        <taxon>Bacteria</taxon>
        <taxon>Pseudomonadati</taxon>
        <taxon>Pseudomonadota</taxon>
        <taxon>Alphaproteobacteria</taxon>
        <taxon>Acetobacterales</taxon>
        <taxon>Roseomonadaceae</taxon>
        <taxon>Roseomonas</taxon>
    </lineage>
</organism>
<keyword evidence="1" id="KW-0472">Membrane</keyword>
<evidence type="ECO:0000313" key="2">
    <source>
        <dbReference type="EMBL" id="MCI0753100.1"/>
    </source>
</evidence>
<dbReference type="RefSeq" id="WP_120007357.1">
    <property type="nucleotide sequence ID" value="NZ_JALBUU010000004.1"/>
</dbReference>